<dbReference type="Gene3D" id="3.20.20.70">
    <property type="entry name" value="Aldolase class I"/>
    <property type="match status" value="1"/>
</dbReference>
<accession>A0A831RM43</accession>
<dbReference type="EMBL" id="DRKP01000013">
    <property type="protein sequence ID" value="HEB95034.1"/>
    <property type="molecule type" value="Genomic_DNA"/>
</dbReference>
<sequence length="253" mass="27260">MATTGLFIEIGEYPPEPEQQASLQQARGVVVGQSLFDQGRPEWLRQGELVVRCDDPERIAVTPAEDDDEPWLAVTGLERAAALRDRWPGRRWLPQLEVSKQEVVYHFNDSALGEGFRFYIPDTGAIHGYVGNGDERIEALLARAAGLGFDTLWLHGAGAESRGRGLDLDLLERAGRHFDGDLWISGGAREERHLFNLAAQGGAAAVVVPQPVALECGCERLLLALESGGDDAVPLGLPAMAATGDAAGRDRSG</sequence>
<dbReference type="SUPFAM" id="SSF51366">
    <property type="entry name" value="Ribulose-phoshate binding barrel"/>
    <property type="match status" value="1"/>
</dbReference>
<gene>
    <name evidence="1" type="ORF">ENI96_01225</name>
</gene>
<protein>
    <submittedName>
        <fullName evidence="1">Uncharacterized protein</fullName>
    </submittedName>
</protein>
<evidence type="ECO:0000313" key="1">
    <source>
        <dbReference type="EMBL" id="HEB95034.1"/>
    </source>
</evidence>
<name>A0A831RM43_9GAMM</name>
<comment type="caution">
    <text evidence="1">The sequence shown here is derived from an EMBL/GenBank/DDBJ whole genome shotgun (WGS) entry which is preliminary data.</text>
</comment>
<dbReference type="Proteomes" id="UP000886251">
    <property type="component" value="Unassembled WGS sequence"/>
</dbReference>
<proteinExistence type="predicted"/>
<dbReference type="InterPro" id="IPR011060">
    <property type="entry name" value="RibuloseP-bd_barrel"/>
</dbReference>
<dbReference type="InterPro" id="IPR013785">
    <property type="entry name" value="Aldolase_TIM"/>
</dbReference>
<dbReference type="AlphaFoldDB" id="A0A831RM43"/>
<organism evidence="1">
    <name type="scientific">Sedimenticola thiotaurini</name>
    <dbReference type="NCBI Taxonomy" id="1543721"/>
    <lineage>
        <taxon>Bacteria</taxon>
        <taxon>Pseudomonadati</taxon>
        <taxon>Pseudomonadota</taxon>
        <taxon>Gammaproteobacteria</taxon>
        <taxon>Chromatiales</taxon>
        <taxon>Sedimenticolaceae</taxon>
        <taxon>Sedimenticola</taxon>
    </lineage>
</organism>
<reference evidence="1" key="1">
    <citation type="journal article" date="2020" name="mSystems">
        <title>Genome- and Community-Level Interaction Insights into Carbon Utilization and Element Cycling Functions of Hydrothermarchaeota in Hydrothermal Sediment.</title>
        <authorList>
            <person name="Zhou Z."/>
            <person name="Liu Y."/>
            <person name="Xu W."/>
            <person name="Pan J."/>
            <person name="Luo Z.H."/>
            <person name="Li M."/>
        </authorList>
    </citation>
    <scope>NUCLEOTIDE SEQUENCE [LARGE SCALE GENOMIC DNA]</scope>
    <source>
        <strain evidence="1">HyVt-443</strain>
    </source>
</reference>